<dbReference type="NCBIfam" id="NF038175">
    <property type="entry name" value="IniB_NTERM"/>
    <property type="match status" value="1"/>
</dbReference>
<proteinExistence type="predicted"/>
<dbReference type="RefSeq" id="WP_307240158.1">
    <property type="nucleotide sequence ID" value="NZ_JAUSUZ010000001.1"/>
</dbReference>
<name>A0AAE4B0B2_9ACTN</name>
<protein>
    <submittedName>
        <fullName evidence="1">Uncharacterized protein</fullName>
    </submittedName>
</protein>
<dbReference type="AlphaFoldDB" id="A0AAE4B0B2"/>
<accession>A0AAE4B0B2</accession>
<dbReference type="EMBL" id="JAUSUZ010000001">
    <property type="protein sequence ID" value="MDQ0366663.1"/>
    <property type="molecule type" value="Genomic_DNA"/>
</dbReference>
<reference evidence="1 2" key="1">
    <citation type="submission" date="2023-07" db="EMBL/GenBank/DDBJ databases">
        <title>Sequencing the genomes of 1000 actinobacteria strains.</title>
        <authorList>
            <person name="Klenk H.-P."/>
        </authorList>
    </citation>
    <scope>NUCLEOTIDE SEQUENCE [LARGE SCALE GENOMIC DNA]</scope>
    <source>
        <strain evidence="1 2">DSM 44709</strain>
    </source>
</reference>
<gene>
    <name evidence="1" type="ORF">J2S42_003332</name>
</gene>
<keyword evidence="2" id="KW-1185">Reference proteome</keyword>
<evidence type="ECO:0000313" key="2">
    <source>
        <dbReference type="Proteomes" id="UP001240236"/>
    </source>
</evidence>
<comment type="caution">
    <text evidence="1">The sequence shown here is derived from an EMBL/GenBank/DDBJ whole genome shotgun (WGS) entry which is preliminary data.</text>
</comment>
<dbReference type="InterPro" id="IPR049709">
    <property type="entry name" value="IniB-like_N"/>
</dbReference>
<sequence length="302" mass="28675">MISTLHDFVLNLITDPQARSIFELDPEAALCAAGLGDITPADVQDVVPLVVDYAAVPGLAGLALPTAAVEAEAGATVSATAVAQLQSVTAHLSAGTHAPGDLGNTAAAAGLVIDHSGVAVGVGALSGLGLGTSAEALVEVPLGPDGDLSATLDADVTGIDGAVNSPVNELTGTVYDVADGAGLGSTVTGVGSTVGGLDGTVAGLGDTVFGTAGLGLDTVGSTLHGVTGTVGGVTSGVTGITDGLTAGTGLDHTLTGVTSTVDGLTGSTGLHDVTSPVTGALSGGAAEQQHGPDLSGVTDILF</sequence>
<organism evidence="1 2">
    <name type="scientific">Catenuloplanes indicus</name>
    <dbReference type="NCBI Taxonomy" id="137267"/>
    <lineage>
        <taxon>Bacteria</taxon>
        <taxon>Bacillati</taxon>
        <taxon>Actinomycetota</taxon>
        <taxon>Actinomycetes</taxon>
        <taxon>Micromonosporales</taxon>
        <taxon>Micromonosporaceae</taxon>
        <taxon>Catenuloplanes</taxon>
    </lineage>
</organism>
<dbReference type="Proteomes" id="UP001240236">
    <property type="component" value="Unassembled WGS sequence"/>
</dbReference>
<evidence type="ECO:0000313" key="1">
    <source>
        <dbReference type="EMBL" id="MDQ0366663.1"/>
    </source>
</evidence>